<keyword evidence="8" id="KW-0408">Iron</keyword>
<keyword evidence="6" id="KW-0479">Metal-binding</keyword>
<evidence type="ECO:0000256" key="1">
    <source>
        <dbReference type="ARBA" id="ARBA00001942"/>
    </source>
</evidence>
<dbReference type="Pfam" id="PF04879">
    <property type="entry name" value="Molybdop_Fe4S4"/>
    <property type="match status" value="1"/>
</dbReference>
<name>A0ABZ0RN53_9BACT</name>
<dbReference type="InterPro" id="IPR009010">
    <property type="entry name" value="Asp_de-COase-like_dom_sf"/>
</dbReference>
<evidence type="ECO:0000256" key="2">
    <source>
        <dbReference type="ARBA" id="ARBA00001966"/>
    </source>
</evidence>
<evidence type="ECO:0000256" key="5">
    <source>
        <dbReference type="ARBA" id="ARBA00022505"/>
    </source>
</evidence>
<evidence type="ECO:0000256" key="4">
    <source>
        <dbReference type="ARBA" id="ARBA00022485"/>
    </source>
</evidence>
<gene>
    <name evidence="12" type="ORF">SH580_02220</name>
</gene>
<dbReference type="CDD" id="cd02754">
    <property type="entry name" value="MopB_Nitrate-R-NapA-like"/>
    <property type="match status" value="1"/>
</dbReference>
<evidence type="ECO:0000256" key="8">
    <source>
        <dbReference type="ARBA" id="ARBA00023004"/>
    </source>
</evidence>
<dbReference type="PROSITE" id="PS51669">
    <property type="entry name" value="4FE4S_MOW_BIS_MGD"/>
    <property type="match status" value="1"/>
</dbReference>
<keyword evidence="10" id="KW-0534">Nitrate assimilation</keyword>
<comment type="cofactor">
    <cofactor evidence="1">
        <name>Mo-bis(molybdopterin guanine dinucleotide)</name>
        <dbReference type="ChEBI" id="CHEBI:60539"/>
    </cofactor>
</comment>
<reference evidence="12 13" key="1">
    <citation type="submission" date="2023-11" db="EMBL/GenBank/DDBJ databases">
        <title>Coraliomargarita sp. nov., isolated from marine algae.</title>
        <authorList>
            <person name="Lee J.K."/>
            <person name="Baek J.H."/>
            <person name="Kim J.M."/>
            <person name="Choi D.G."/>
            <person name="Jeon C.O."/>
        </authorList>
    </citation>
    <scope>NUCLEOTIDE SEQUENCE [LARGE SCALE GENOMIC DNA]</scope>
    <source>
        <strain evidence="12 13">J2-16</strain>
    </source>
</reference>
<sequence length="737" mass="81406">MMAAIDFVKEQLRIRAFDGVLTERLVQDPAAHGLGRLPHAFKPDATVHSVCGYCATGCSLKVHLKSGHAVNLSTHTDYPVNLGMACPKGWEALTPLAASDRATIPLLRGRNDELEPVSWGDAMDAFCGRFKSIQEEHGQASVAFLSTGQIVTEEMAFLGSLAKFGMGVVHGDGNTRQCMATAATAYKQSFGYDAPPYTYQDFEESDVLIFVGANPCIAHPIMWQRVMRNQREPEVIVVDPRKTETAMAATQHLAIQPKSDLALFYGLAAHLVQMDAVDQDFINAHTEGYQAFVDFLKDYSLETATAATGLDYAQVSQLARLIASGKRVSFWWTMGVNQSYEGTRLAQSLINLALMTGNIGKPGTGANSITGQCNAMGSRLFSNTTGLLGGRNFESEQDRNAVADILSIPVAKIPDQPSLAYNEIIDAIEAGTIKGLWLIATNTAHSWINQKRFRRVREKLDFLVVQDMSYSTESAEIADLVLPAAGWGEKEGVFINSERRIGLTRKVSQAPGEALSDFNIFRLIAHHWGCAELFEEWTSPEAVFRILTRLSQGMPCDITGIQGYADLERAGGIQWPYQRPEGGARLQTQRRLFEDGKFYRPNGRAKFYFEAPRAMPEPVNEAYPFILLTGRGTSSQWHTQTRTGKSDVLKKLYPKNPYVEINPVDAQALQIRPNSKVCIRSRRGEVEATAVILASVQVGQVFMPMHYRITNQLTASVFDPYSKQPSYKACAVTIHNI</sequence>
<evidence type="ECO:0000256" key="7">
    <source>
        <dbReference type="ARBA" id="ARBA00023002"/>
    </source>
</evidence>
<dbReference type="SUPFAM" id="SSF50692">
    <property type="entry name" value="ADC-like"/>
    <property type="match status" value="1"/>
</dbReference>
<keyword evidence="9" id="KW-0411">Iron-sulfur</keyword>
<dbReference type="InterPro" id="IPR006657">
    <property type="entry name" value="MoPterin_dinucl-bd_dom"/>
</dbReference>
<evidence type="ECO:0000256" key="9">
    <source>
        <dbReference type="ARBA" id="ARBA00023014"/>
    </source>
</evidence>
<keyword evidence="13" id="KW-1185">Reference proteome</keyword>
<proteinExistence type="inferred from homology"/>
<dbReference type="CDD" id="cd02791">
    <property type="entry name" value="MopB_CT_Nitrate-R-NapA-like"/>
    <property type="match status" value="1"/>
</dbReference>
<dbReference type="InterPro" id="IPR050123">
    <property type="entry name" value="Prok_molybdopt-oxidoreductase"/>
</dbReference>
<dbReference type="Gene3D" id="3.40.50.740">
    <property type="match status" value="1"/>
</dbReference>
<keyword evidence="7" id="KW-0560">Oxidoreductase</keyword>
<accession>A0ABZ0RN53</accession>
<evidence type="ECO:0000313" key="13">
    <source>
        <dbReference type="Proteomes" id="UP001324993"/>
    </source>
</evidence>
<feature type="domain" description="4Fe-4S Mo/W bis-MGD-type" evidence="11">
    <location>
        <begin position="44"/>
        <end position="100"/>
    </location>
</feature>
<organism evidence="12 13">
    <name type="scientific">Coraliomargarita algicola</name>
    <dbReference type="NCBI Taxonomy" id="3092156"/>
    <lineage>
        <taxon>Bacteria</taxon>
        <taxon>Pseudomonadati</taxon>
        <taxon>Verrucomicrobiota</taxon>
        <taxon>Opitutia</taxon>
        <taxon>Puniceicoccales</taxon>
        <taxon>Coraliomargaritaceae</taxon>
        <taxon>Coraliomargarita</taxon>
    </lineage>
</organism>
<dbReference type="InterPro" id="IPR006963">
    <property type="entry name" value="Mopterin_OxRdtase_4Fe-4S_dom"/>
</dbReference>
<evidence type="ECO:0000259" key="11">
    <source>
        <dbReference type="PROSITE" id="PS51669"/>
    </source>
</evidence>
<evidence type="ECO:0000313" key="12">
    <source>
        <dbReference type="EMBL" id="WPJ96518.1"/>
    </source>
</evidence>
<comment type="similarity">
    <text evidence="3">Belongs to the prokaryotic molybdopterin-containing oxidoreductase family. NasA/NapA/NarB subfamily.</text>
</comment>
<dbReference type="PIRSF" id="PIRSF000144">
    <property type="entry name" value="CbbBc"/>
    <property type="match status" value="1"/>
</dbReference>
<keyword evidence="4" id="KW-0004">4Fe-4S</keyword>
<dbReference type="EMBL" id="CP138858">
    <property type="protein sequence ID" value="WPJ96518.1"/>
    <property type="molecule type" value="Genomic_DNA"/>
</dbReference>
<dbReference type="Gene3D" id="2.40.40.20">
    <property type="match status" value="1"/>
</dbReference>
<dbReference type="Proteomes" id="UP001324993">
    <property type="component" value="Chromosome"/>
</dbReference>
<comment type="cofactor">
    <cofactor evidence="2">
        <name>[4Fe-4S] cluster</name>
        <dbReference type="ChEBI" id="CHEBI:49883"/>
    </cofactor>
</comment>
<dbReference type="Gene3D" id="3.40.228.10">
    <property type="entry name" value="Dimethylsulfoxide Reductase, domain 2"/>
    <property type="match status" value="1"/>
</dbReference>
<dbReference type="SUPFAM" id="SSF53706">
    <property type="entry name" value="Formate dehydrogenase/DMSO reductase, domains 1-3"/>
    <property type="match status" value="1"/>
</dbReference>
<dbReference type="InterPro" id="IPR041957">
    <property type="entry name" value="CT_Nitrate-R-NapA-like"/>
</dbReference>
<dbReference type="PANTHER" id="PTHR43105:SF10">
    <property type="entry name" value="NADH-QUINONE OXIDOREDUCTASE SUBUNIT G"/>
    <property type="match status" value="1"/>
</dbReference>
<keyword evidence="5" id="KW-0500">Molybdenum</keyword>
<dbReference type="InterPro" id="IPR006656">
    <property type="entry name" value="Mopterin_OxRdtase"/>
</dbReference>
<evidence type="ECO:0000256" key="6">
    <source>
        <dbReference type="ARBA" id="ARBA00022723"/>
    </source>
</evidence>
<protein>
    <submittedName>
        <fullName evidence="12">Nitrate reductase</fullName>
    </submittedName>
</protein>
<dbReference type="SMART" id="SM00926">
    <property type="entry name" value="Molybdop_Fe4S4"/>
    <property type="match status" value="1"/>
</dbReference>
<dbReference type="PANTHER" id="PTHR43105">
    <property type="entry name" value="RESPIRATORY NITRATE REDUCTASE"/>
    <property type="match status" value="1"/>
</dbReference>
<dbReference type="Pfam" id="PF00384">
    <property type="entry name" value="Molybdopterin"/>
    <property type="match status" value="1"/>
</dbReference>
<evidence type="ECO:0000256" key="3">
    <source>
        <dbReference type="ARBA" id="ARBA00008747"/>
    </source>
</evidence>
<dbReference type="Gene3D" id="2.20.25.90">
    <property type="entry name" value="ADC-like domains"/>
    <property type="match status" value="1"/>
</dbReference>
<dbReference type="Pfam" id="PF01568">
    <property type="entry name" value="Molydop_binding"/>
    <property type="match status" value="1"/>
</dbReference>
<evidence type="ECO:0000256" key="10">
    <source>
        <dbReference type="ARBA" id="ARBA00023063"/>
    </source>
</evidence>